<name>A0AA91JQ55_9ENTE</name>
<evidence type="ECO:0000313" key="2">
    <source>
        <dbReference type="Proteomes" id="UP000183039"/>
    </source>
</evidence>
<sequence>MLIAYAFLSVITKDKAFTFGQTIFASIKMCLGSPSVYF</sequence>
<gene>
    <name evidence="1" type="ORF">RV15_GL003212</name>
</gene>
<dbReference type="Proteomes" id="UP000183039">
    <property type="component" value="Unassembled WGS sequence"/>
</dbReference>
<protein>
    <submittedName>
        <fullName evidence="1">Uncharacterized protein</fullName>
    </submittedName>
</protein>
<dbReference type="EMBL" id="JXLC01000006">
    <property type="protein sequence ID" value="OJG92419.1"/>
    <property type="molecule type" value="Genomic_DNA"/>
</dbReference>
<accession>A0AA91JQ55</accession>
<dbReference type="AlphaFoldDB" id="A0AA91JQ55"/>
<reference evidence="1 2" key="1">
    <citation type="submission" date="2014-12" db="EMBL/GenBank/DDBJ databases">
        <title>Draft genome sequences of 29 type strains of Enterococci.</title>
        <authorList>
            <person name="Zhong Z."/>
            <person name="Sun Z."/>
            <person name="Liu W."/>
            <person name="Zhang W."/>
            <person name="Zhang H."/>
        </authorList>
    </citation>
    <scope>NUCLEOTIDE SEQUENCE [LARGE SCALE GENOMIC DNA]</scope>
    <source>
        <strain evidence="1 2">DSM 22801</strain>
    </source>
</reference>
<comment type="caution">
    <text evidence="1">The sequence shown here is derived from an EMBL/GenBank/DDBJ whole genome shotgun (WGS) entry which is preliminary data.</text>
</comment>
<proteinExistence type="predicted"/>
<evidence type="ECO:0000313" key="1">
    <source>
        <dbReference type="EMBL" id="OJG92419.1"/>
    </source>
</evidence>
<organism evidence="1 2">
    <name type="scientific">Enterococcus silesiacus</name>
    <dbReference type="NCBI Taxonomy" id="332949"/>
    <lineage>
        <taxon>Bacteria</taxon>
        <taxon>Bacillati</taxon>
        <taxon>Bacillota</taxon>
        <taxon>Bacilli</taxon>
        <taxon>Lactobacillales</taxon>
        <taxon>Enterococcaceae</taxon>
        <taxon>Enterococcus</taxon>
    </lineage>
</organism>